<dbReference type="InterPro" id="IPR051933">
    <property type="entry name" value="Resuscitation_pf_RpfB"/>
</dbReference>
<name>A0A1M6C3E7_9FIRM</name>
<dbReference type="PANTHER" id="PTHR39160:SF4">
    <property type="entry name" value="RESUSCITATION-PROMOTING FACTOR RPFB"/>
    <property type="match status" value="1"/>
</dbReference>
<proteinExistence type="predicted"/>
<keyword evidence="1" id="KW-0732">Signal</keyword>
<organism evidence="4 5">
    <name type="scientific">Thermoclostridium caenicola</name>
    <dbReference type="NCBI Taxonomy" id="659425"/>
    <lineage>
        <taxon>Bacteria</taxon>
        <taxon>Bacillati</taxon>
        <taxon>Bacillota</taxon>
        <taxon>Clostridia</taxon>
        <taxon>Eubacteriales</taxon>
        <taxon>Oscillospiraceae</taxon>
        <taxon>Thermoclostridium</taxon>
    </lineage>
</organism>
<dbReference type="CDD" id="cd22786">
    <property type="entry name" value="DPBB_YuiC-like"/>
    <property type="match status" value="1"/>
</dbReference>
<dbReference type="InterPro" id="IPR036908">
    <property type="entry name" value="RlpA-like_sf"/>
</dbReference>
<keyword evidence="2" id="KW-1133">Transmembrane helix</keyword>
<evidence type="ECO:0000313" key="5">
    <source>
        <dbReference type="Proteomes" id="UP000324781"/>
    </source>
</evidence>
<dbReference type="Pfam" id="PF07501">
    <property type="entry name" value="G5"/>
    <property type="match status" value="1"/>
</dbReference>
<feature type="transmembrane region" description="Helical" evidence="2">
    <location>
        <begin position="20"/>
        <end position="39"/>
    </location>
</feature>
<evidence type="ECO:0000313" key="4">
    <source>
        <dbReference type="EMBL" id="SHI55294.1"/>
    </source>
</evidence>
<dbReference type="Gene3D" id="2.40.40.10">
    <property type="entry name" value="RlpA-like domain"/>
    <property type="match status" value="1"/>
</dbReference>
<dbReference type="InterPro" id="IPR010611">
    <property type="entry name" value="3D_dom"/>
</dbReference>
<dbReference type="OrthoDB" id="9798935at2"/>
<dbReference type="AlphaFoldDB" id="A0A1M6C3E7"/>
<dbReference type="GO" id="GO:0019867">
    <property type="term" value="C:outer membrane"/>
    <property type="evidence" value="ECO:0007669"/>
    <property type="project" value="InterPro"/>
</dbReference>
<sequence>MSGLYLQYVRRTLPLKQIALLLLAAAVAVAAGIVLYSSLSKEVTIIDNGRKISVRTMGADVGQALDQVGITVEQHDYISVAMDTPLRLDAPNEVTIKRAVPVNLTVDGQTTTVMSYRDTVEELLRDNGIIMGPLDRYAGVSPTDPLTEGMEIRVIRVEEKIVTEEEQIPYHVLERPNKTMNEGETRTVNEGENGIREKQYKITYEDGKPVNREFIGETVVKEPVSRIVEYGTVPNFVTSRGERVRYSKVLKMKATAYTNSFEDTGKNPGDPGYGITYTGMTARTGVVAVDPKVIPLGSKLYIEVPGSAPDYGFAIAADIGSAIKGNKIDLFFNTTEEVRRWGVRNVVVYILNEQDDDRWKQNYNPCK</sequence>
<keyword evidence="5" id="KW-1185">Reference proteome</keyword>
<dbReference type="SUPFAM" id="SSF50685">
    <property type="entry name" value="Barwin-like endoglucanases"/>
    <property type="match status" value="1"/>
</dbReference>
<dbReference type="GO" id="GO:0004553">
    <property type="term" value="F:hydrolase activity, hydrolyzing O-glycosyl compounds"/>
    <property type="evidence" value="ECO:0007669"/>
    <property type="project" value="InterPro"/>
</dbReference>
<evidence type="ECO:0000259" key="3">
    <source>
        <dbReference type="PROSITE" id="PS51109"/>
    </source>
</evidence>
<dbReference type="Pfam" id="PF06725">
    <property type="entry name" value="3D"/>
    <property type="match status" value="1"/>
</dbReference>
<keyword evidence="2" id="KW-0812">Transmembrane</keyword>
<gene>
    <name evidence="4" type="ORF">SAMN05444373_100427</name>
</gene>
<dbReference type="Gene3D" id="2.20.230.10">
    <property type="entry name" value="Resuscitation-promoting factor rpfb"/>
    <property type="match status" value="1"/>
</dbReference>
<dbReference type="Pfam" id="PF03990">
    <property type="entry name" value="DUF348"/>
    <property type="match status" value="2"/>
</dbReference>
<protein>
    <submittedName>
        <fullName evidence="4">Uncharacterized conserved protein YabE, contains G5 and tandem DUF348 domains</fullName>
    </submittedName>
</protein>
<keyword evidence="2" id="KW-0472">Membrane</keyword>
<dbReference type="PANTHER" id="PTHR39160">
    <property type="entry name" value="CELL WALL-BINDING PROTEIN YOCH"/>
    <property type="match status" value="1"/>
</dbReference>
<evidence type="ECO:0000256" key="1">
    <source>
        <dbReference type="ARBA" id="ARBA00022729"/>
    </source>
</evidence>
<dbReference type="InterPro" id="IPR011098">
    <property type="entry name" value="G5_dom"/>
</dbReference>
<reference evidence="4 5" key="1">
    <citation type="submission" date="2016-11" db="EMBL/GenBank/DDBJ databases">
        <authorList>
            <person name="Varghese N."/>
            <person name="Submissions S."/>
        </authorList>
    </citation>
    <scope>NUCLEOTIDE SEQUENCE [LARGE SCALE GENOMIC DNA]</scope>
    <source>
        <strain evidence="4 5">DSM 19027</strain>
    </source>
</reference>
<dbReference type="EMBL" id="FQZP01000004">
    <property type="protein sequence ID" value="SHI55294.1"/>
    <property type="molecule type" value="Genomic_DNA"/>
</dbReference>
<feature type="domain" description="G5" evidence="3">
    <location>
        <begin position="154"/>
        <end position="234"/>
    </location>
</feature>
<dbReference type="PROSITE" id="PS51109">
    <property type="entry name" value="G5"/>
    <property type="match status" value="1"/>
</dbReference>
<accession>A0A1M6C3E7</accession>
<dbReference type="Proteomes" id="UP000324781">
    <property type="component" value="Unassembled WGS sequence"/>
</dbReference>
<dbReference type="RefSeq" id="WP_149677701.1">
    <property type="nucleotide sequence ID" value="NZ_FQZP01000004.1"/>
</dbReference>
<evidence type="ECO:0000256" key="2">
    <source>
        <dbReference type="SAM" id="Phobius"/>
    </source>
</evidence>
<dbReference type="GO" id="GO:0009254">
    <property type="term" value="P:peptidoglycan turnover"/>
    <property type="evidence" value="ECO:0007669"/>
    <property type="project" value="InterPro"/>
</dbReference>
<dbReference type="InterPro" id="IPR007137">
    <property type="entry name" value="DUF348"/>
</dbReference>
<dbReference type="SMART" id="SM01208">
    <property type="entry name" value="G5"/>
    <property type="match status" value="1"/>
</dbReference>